<reference evidence="1" key="1">
    <citation type="submission" date="2020-04" db="EMBL/GenBank/DDBJ databases">
        <authorList>
            <person name="Zhang T."/>
        </authorList>
    </citation>
    <scope>NUCLEOTIDE SEQUENCE</scope>
    <source>
        <strain evidence="1">HKST-UBA01</strain>
    </source>
</reference>
<evidence type="ECO:0000313" key="1">
    <source>
        <dbReference type="EMBL" id="MCA9728395.1"/>
    </source>
</evidence>
<dbReference type="AlphaFoldDB" id="A0A956RPZ9"/>
<name>A0A956RPZ9_UNCEI</name>
<sequence length="429" mass="45906">MRVGGLFPNTLQDNVMASWHDRCHEVLRRTTLMGTTCSANRWSNSNSHDDRGPVVLANFSAPRRSDLPHFVAVTGFRAGSPVAACFRAVLASLLLATGAASFPASSQAALSVSSAPGISVIPADEVLSDYTHASLDGALLFEDPSGSLVPLITDIDDPQIANPGDGSFHAADAAAVVATLEALPPSFTAPVFVQIFVLPYPRSNAIASSATTHAIYLSPGVYPLEDGETLRALVVHELGHVIDKQFLTNNTTLWDEYVSLRGIDDNSKYYSGAVHADRPAEIFAEDFRVLVGDALAAAPAIENPTLIAPDQVDGLSAWFIDLSKHFTFTSSVEGQLATDVLRLYPNPMRVGRTFTVQWTGSSAPSDASFGQGTLEARVYDAAGRVAQRLSLEFRDDRTWTADVPDLAAGTYWLRPVGVAEGAIPIRIVR</sequence>
<organism evidence="1 2">
    <name type="scientific">Eiseniibacteriota bacterium</name>
    <dbReference type="NCBI Taxonomy" id="2212470"/>
    <lineage>
        <taxon>Bacteria</taxon>
        <taxon>Candidatus Eiseniibacteriota</taxon>
    </lineage>
</organism>
<evidence type="ECO:0000313" key="2">
    <source>
        <dbReference type="Proteomes" id="UP000697710"/>
    </source>
</evidence>
<proteinExistence type="predicted"/>
<reference evidence="1" key="2">
    <citation type="journal article" date="2021" name="Microbiome">
        <title>Successional dynamics and alternative stable states in a saline activated sludge microbial community over 9 years.</title>
        <authorList>
            <person name="Wang Y."/>
            <person name="Ye J."/>
            <person name="Ju F."/>
            <person name="Liu L."/>
            <person name="Boyd J.A."/>
            <person name="Deng Y."/>
            <person name="Parks D.H."/>
            <person name="Jiang X."/>
            <person name="Yin X."/>
            <person name="Woodcroft B.J."/>
            <person name="Tyson G.W."/>
            <person name="Hugenholtz P."/>
            <person name="Polz M.F."/>
            <person name="Zhang T."/>
        </authorList>
    </citation>
    <scope>NUCLEOTIDE SEQUENCE</scope>
    <source>
        <strain evidence="1">HKST-UBA01</strain>
    </source>
</reference>
<dbReference type="Proteomes" id="UP000697710">
    <property type="component" value="Unassembled WGS sequence"/>
</dbReference>
<comment type="caution">
    <text evidence="1">The sequence shown here is derived from an EMBL/GenBank/DDBJ whole genome shotgun (WGS) entry which is preliminary data.</text>
</comment>
<accession>A0A956RPZ9</accession>
<protein>
    <submittedName>
        <fullName evidence="1">Uncharacterized protein</fullName>
    </submittedName>
</protein>
<dbReference type="EMBL" id="JAGQHR010000371">
    <property type="protein sequence ID" value="MCA9728395.1"/>
    <property type="molecule type" value="Genomic_DNA"/>
</dbReference>
<gene>
    <name evidence="1" type="ORF">KC729_11975</name>
</gene>